<dbReference type="GO" id="GO:0009307">
    <property type="term" value="P:DNA restriction-modification system"/>
    <property type="evidence" value="ECO:0007669"/>
    <property type="project" value="InterPro"/>
</dbReference>
<gene>
    <name evidence="1" type="ORF">TsocGM_21160</name>
</gene>
<dbReference type="EMBL" id="RYZH01000053">
    <property type="protein sequence ID" value="RUL84041.1"/>
    <property type="molecule type" value="Genomic_DNA"/>
</dbReference>
<evidence type="ECO:0000313" key="2">
    <source>
        <dbReference type="Proteomes" id="UP000280296"/>
    </source>
</evidence>
<dbReference type="GO" id="GO:0003677">
    <property type="term" value="F:DNA binding"/>
    <property type="evidence" value="ECO:0007669"/>
    <property type="project" value="InterPro"/>
</dbReference>
<evidence type="ECO:0008006" key="3">
    <source>
        <dbReference type="Google" id="ProtNLM"/>
    </source>
</evidence>
<reference evidence="1 2" key="1">
    <citation type="submission" date="2018-12" db="EMBL/GenBank/DDBJ databases">
        <authorList>
            <person name="Toschakov S.V."/>
        </authorList>
    </citation>
    <scope>NUCLEOTIDE SEQUENCE [LARGE SCALE GENOMIC DNA]</scope>
    <source>
        <strain evidence="1 2">GM2012</strain>
    </source>
</reference>
<evidence type="ECO:0000313" key="1">
    <source>
        <dbReference type="EMBL" id="RUL84041.1"/>
    </source>
</evidence>
<dbReference type="Proteomes" id="UP000280296">
    <property type="component" value="Unassembled WGS sequence"/>
</dbReference>
<name>A0A432MER6_9BACT</name>
<dbReference type="InterPro" id="IPR008593">
    <property type="entry name" value="Dam_MeTrfase"/>
</dbReference>
<dbReference type="GO" id="GO:0009007">
    <property type="term" value="F:site-specific DNA-methyltransferase (adenine-specific) activity"/>
    <property type="evidence" value="ECO:0007669"/>
    <property type="project" value="InterPro"/>
</dbReference>
<keyword evidence="2" id="KW-1185">Reference proteome</keyword>
<reference evidence="1 2" key="2">
    <citation type="submission" date="2019-01" db="EMBL/GenBank/DDBJ databases">
        <title>Tautonia sociabilis, a novel thermotolerant planctomycete of Isosphaeraceae family, isolated from a 4000 m deep subterranean habitat.</title>
        <authorList>
            <person name="Kovaleva O.L."/>
            <person name="Elcheninov A.G."/>
            <person name="Van Heerden E."/>
            <person name="Toshchakov S.V."/>
            <person name="Novikov A."/>
            <person name="Bonch-Osmolovskaya E.A."/>
            <person name="Kublanov I.V."/>
        </authorList>
    </citation>
    <scope>NUCLEOTIDE SEQUENCE [LARGE SCALE GENOMIC DNA]</scope>
    <source>
        <strain evidence="1 2">GM2012</strain>
    </source>
</reference>
<organism evidence="1 2">
    <name type="scientific">Tautonia sociabilis</name>
    <dbReference type="NCBI Taxonomy" id="2080755"/>
    <lineage>
        <taxon>Bacteria</taxon>
        <taxon>Pseudomonadati</taxon>
        <taxon>Planctomycetota</taxon>
        <taxon>Planctomycetia</taxon>
        <taxon>Isosphaerales</taxon>
        <taxon>Isosphaeraceae</taxon>
        <taxon>Tautonia</taxon>
    </lineage>
</organism>
<dbReference type="Pfam" id="PF05869">
    <property type="entry name" value="Dam"/>
    <property type="match status" value="1"/>
</dbReference>
<comment type="caution">
    <text evidence="1">The sequence shown here is derived from an EMBL/GenBank/DDBJ whole genome shotgun (WGS) entry which is preliminary data.</text>
</comment>
<accession>A0A432MER6</accession>
<proteinExistence type="predicted"/>
<dbReference type="AlphaFoldDB" id="A0A432MER6"/>
<protein>
    <recommendedName>
        <fullName evidence="3">Adenine methyltransferase</fullName>
    </recommendedName>
</protein>
<sequence>MLQAVLTVLGAGAYLSPSDGTAAFFTHAGNAPVGQRWETPTELLDALYRVFTRFDLDPCALQKSRTRVKARVHFTEDGGLALPWHGTVFVNPPYGRGLAAWVAKARREVEERRARTVVALLPARPDAAYWHDHVAARAVVYFLRGRLRFSGSEPSAPFPSALAVWGATSDELIGLDKALPEAWRAG</sequence>